<evidence type="ECO:0000256" key="2">
    <source>
        <dbReference type="ARBA" id="ARBA00022475"/>
    </source>
</evidence>
<organism evidence="9 10">
    <name type="scientific">Jingyaoa shaoxingensis</name>
    <dbReference type="NCBI Taxonomy" id="2763671"/>
    <lineage>
        <taxon>Bacteria</taxon>
        <taxon>Bacillati</taxon>
        <taxon>Bacillota</taxon>
        <taxon>Clostridia</taxon>
        <taxon>Lachnospirales</taxon>
        <taxon>Lachnospiraceae</taxon>
        <taxon>Jingyaoa</taxon>
    </lineage>
</organism>
<dbReference type="Proteomes" id="UP000657421">
    <property type="component" value="Unassembled WGS sequence"/>
</dbReference>
<comment type="caution">
    <text evidence="9">The sequence shown here is derived from an EMBL/GenBank/DDBJ whole genome shotgun (WGS) entry which is preliminary data.</text>
</comment>
<dbReference type="PANTHER" id="PTHR34390:SF2">
    <property type="entry name" value="SUCCINATE TRANSPORTER SUBUNIT YJJP-RELATED"/>
    <property type="match status" value="1"/>
</dbReference>
<dbReference type="RefSeq" id="WP_249310117.1">
    <property type="nucleotide sequence ID" value="NZ_JACRSZ010000031.1"/>
</dbReference>
<evidence type="ECO:0000256" key="6">
    <source>
        <dbReference type="ARBA" id="ARBA00034125"/>
    </source>
</evidence>
<feature type="transmembrane region" description="Helical" evidence="7">
    <location>
        <begin position="230"/>
        <end position="251"/>
    </location>
</feature>
<dbReference type="InterPro" id="IPR010619">
    <property type="entry name" value="ThrE-like_N"/>
</dbReference>
<dbReference type="PANTHER" id="PTHR34390">
    <property type="entry name" value="UPF0442 PROTEIN YJJB-RELATED"/>
    <property type="match status" value="1"/>
</dbReference>
<evidence type="ECO:0000313" key="10">
    <source>
        <dbReference type="Proteomes" id="UP000657421"/>
    </source>
</evidence>
<feature type="transmembrane region" description="Helical" evidence="7">
    <location>
        <begin position="126"/>
        <end position="156"/>
    </location>
</feature>
<sequence length="255" mass="27981">MDSRSDSGFLNVLIQMGEALQNSGAEIYRVEDTLNRIGYAYGAEEMNVFVITSSIIITMKMPGKEPLTQTRRLKKSGGNDFVKLEELNELSRQICSGRIAVDEFEQQLDQILSTGSSEKMLLLGNVLAAASFAVFYGGSIWDFLFAGLMGAVIWLLETYMEPICLNSVAYQIAASFLSGVGICVVSRIFPILHMDKIMIGDIMLLIPGLMFTNAIRDVLLGDTISASMRLIEALLLAAALALGFFAAIWLVRGIW</sequence>
<keyword evidence="5 7" id="KW-0472">Membrane</keyword>
<evidence type="ECO:0000259" key="8">
    <source>
        <dbReference type="Pfam" id="PF06738"/>
    </source>
</evidence>
<comment type="subcellular location">
    <subcellularLocation>
        <location evidence="1">Cell membrane</location>
        <topology evidence="1">Multi-pass membrane protein</topology>
    </subcellularLocation>
</comment>
<keyword evidence="4 7" id="KW-1133">Transmembrane helix</keyword>
<evidence type="ECO:0000256" key="4">
    <source>
        <dbReference type="ARBA" id="ARBA00022989"/>
    </source>
</evidence>
<feature type="domain" description="Threonine/serine exporter-like N-terminal" evidence="8">
    <location>
        <begin position="12"/>
        <end position="248"/>
    </location>
</feature>
<protein>
    <submittedName>
        <fullName evidence="9">Threonine/serine exporter family protein</fullName>
    </submittedName>
</protein>
<evidence type="ECO:0000256" key="3">
    <source>
        <dbReference type="ARBA" id="ARBA00022692"/>
    </source>
</evidence>
<dbReference type="Pfam" id="PF06738">
    <property type="entry name" value="ThrE"/>
    <property type="match status" value="1"/>
</dbReference>
<feature type="transmembrane region" description="Helical" evidence="7">
    <location>
        <begin position="197"/>
        <end position="215"/>
    </location>
</feature>
<evidence type="ECO:0000313" key="9">
    <source>
        <dbReference type="EMBL" id="MBC8574668.1"/>
    </source>
</evidence>
<feature type="transmembrane region" description="Helical" evidence="7">
    <location>
        <begin position="168"/>
        <end position="185"/>
    </location>
</feature>
<name>A0ABR7NE51_9FIRM</name>
<gene>
    <name evidence="9" type="ORF">H8716_16665</name>
</gene>
<dbReference type="InterPro" id="IPR050539">
    <property type="entry name" value="ThrE_Dicarb/AminoAcid_Exp"/>
</dbReference>
<keyword evidence="3 7" id="KW-0812">Transmembrane</keyword>
<evidence type="ECO:0000256" key="1">
    <source>
        <dbReference type="ARBA" id="ARBA00004651"/>
    </source>
</evidence>
<proteinExistence type="inferred from homology"/>
<keyword evidence="2" id="KW-1003">Cell membrane</keyword>
<evidence type="ECO:0000256" key="7">
    <source>
        <dbReference type="SAM" id="Phobius"/>
    </source>
</evidence>
<reference evidence="9 10" key="1">
    <citation type="submission" date="2020-08" db="EMBL/GenBank/DDBJ databases">
        <title>Genome public.</title>
        <authorList>
            <person name="Liu C."/>
            <person name="Sun Q."/>
        </authorList>
    </citation>
    <scope>NUCLEOTIDE SEQUENCE [LARGE SCALE GENOMIC DNA]</scope>
    <source>
        <strain evidence="9 10">NSJ-46</strain>
    </source>
</reference>
<keyword evidence="10" id="KW-1185">Reference proteome</keyword>
<dbReference type="EMBL" id="JACRSZ010000031">
    <property type="protein sequence ID" value="MBC8574668.1"/>
    <property type="molecule type" value="Genomic_DNA"/>
</dbReference>
<comment type="similarity">
    <text evidence="6">Belongs to the ThrE exporter (TC 2.A.79) family.</text>
</comment>
<accession>A0ABR7NE51</accession>
<evidence type="ECO:0000256" key="5">
    <source>
        <dbReference type="ARBA" id="ARBA00023136"/>
    </source>
</evidence>